<dbReference type="Proteomes" id="UP000316096">
    <property type="component" value="Unassembled WGS sequence"/>
</dbReference>
<dbReference type="GO" id="GO:0046872">
    <property type="term" value="F:metal ion binding"/>
    <property type="evidence" value="ECO:0007669"/>
    <property type="project" value="UniProtKB-KW"/>
</dbReference>
<comment type="cofactor">
    <cofactor evidence="1">
        <name>Zn(2+)</name>
        <dbReference type="ChEBI" id="CHEBI:29105"/>
    </cofactor>
</comment>
<protein>
    <recommendedName>
        <fullName evidence="4">Alcohol dehydrogenase</fullName>
        <ecNumber evidence="3">1.1.1.1</ecNumber>
    </recommendedName>
</protein>
<evidence type="ECO:0000256" key="2">
    <source>
        <dbReference type="ARBA" id="ARBA00008072"/>
    </source>
</evidence>
<proteinExistence type="inferred from homology"/>
<sequence length="206" mass="20819">MRVPERLSSVEAAPLLCAGLTTYKALTRIGAHPGALVAVQGIGGLGHLALQYAGKLGYRVAAVARGTGKAELAAGLGADHYVDSSADDPGTALRDLGGAAAIIATAASGASMSALLPGLAPGGHMVVVGAAPDPLTVNTADLIFGTRTLGGSLTGTPIENEDNLAFSVQRGIRSMNEVVPLTEAPKAYERMMAGEARFRMVLDVTA</sequence>
<evidence type="ECO:0000256" key="8">
    <source>
        <dbReference type="ARBA" id="ARBA00023027"/>
    </source>
</evidence>
<dbReference type="AlphaFoldDB" id="A0A543C100"/>
<evidence type="ECO:0000256" key="1">
    <source>
        <dbReference type="ARBA" id="ARBA00001947"/>
    </source>
</evidence>
<keyword evidence="5" id="KW-0479">Metal-binding</keyword>
<evidence type="ECO:0000313" key="13">
    <source>
        <dbReference type="Proteomes" id="UP000316096"/>
    </source>
</evidence>
<keyword evidence="13" id="KW-1185">Reference proteome</keyword>
<dbReference type="EC" id="1.1.1.1" evidence="3"/>
<accession>A0A543C100</accession>
<dbReference type="PANTHER" id="PTHR42940">
    <property type="entry name" value="ALCOHOL DEHYDROGENASE 1-RELATED"/>
    <property type="match status" value="1"/>
</dbReference>
<dbReference type="InterPro" id="IPR013149">
    <property type="entry name" value="ADH-like_C"/>
</dbReference>
<keyword evidence="8" id="KW-0520">NAD</keyword>
<name>A0A543C100_9ACTN</name>
<organism evidence="12 13">
    <name type="scientific">Actinoallomurus bryophytorum</name>
    <dbReference type="NCBI Taxonomy" id="1490222"/>
    <lineage>
        <taxon>Bacteria</taxon>
        <taxon>Bacillati</taxon>
        <taxon>Actinomycetota</taxon>
        <taxon>Actinomycetes</taxon>
        <taxon>Streptosporangiales</taxon>
        <taxon>Thermomonosporaceae</taxon>
        <taxon>Actinoallomurus</taxon>
    </lineage>
</organism>
<comment type="catalytic activity">
    <reaction evidence="10">
        <text>a primary alcohol + NAD(+) = an aldehyde + NADH + H(+)</text>
        <dbReference type="Rhea" id="RHEA:10736"/>
        <dbReference type="ChEBI" id="CHEBI:15378"/>
        <dbReference type="ChEBI" id="CHEBI:15734"/>
        <dbReference type="ChEBI" id="CHEBI:17478"/>
        <dbReference type="ChEBI" id="CHEBI:57540"/>
        <dbReference type="ChEBI" id="CHEBI:57945"/>
        <dbReference type="EC" id="1.1.1.1"/>
    </reaction>
</comment>
<dbReference type="FunFam" id="3.40.50.720:FF:000039">
    <property type="entry name" value="Alcohol dehydrogenase AdhP"/>
    <property type="match status" value="1"/>
</dbReference>
<dbReference type="SUPFAM" id="SSF51735">
    <property type="entry name" value="NAD(P)-binding Rossmann-fold domains"/>
    <property type="match status" value="1"/>
</dbReference>
<dbReference type="EMBL" id="VFOZ01000002">
    <property type="protein sequence ID" value="TQL90762.1"/>
    <property type="molecule type" value="Genomic_DNA"/>
</dbReference>
<comment type="caution">
    <text evidence="12">The sequence shown here is derived from an EMBL/GenBank/DDBJ whole genome shotgun (WGS) entry which is preliminary data.</text>
</comment>
<gene>
    <name evidence="12" type="ORF">FB559_8075</name>
</gene>
<keyword evidence="6" id="KW-0862">Zinc</keyword>
<dbReference type="GO" id="GO:0005737">
    <property type="term" value="C:cytoplasm"/>
    <property type="evidence" value="ECO:0007669"/>
    <property type="project" value="TreeGrafter"/>
</dbReference>
<dbReference type="Gene3D" id="3.40.50.720">
    <property type="entry name" value="NAD(P)-binding Rossmann-like Domain"/>
    <property type="match status" value="1"/>
</dbReference>
<comment type="similarity">
    <text evidence="2">Belongs to the zinc-containing alcohol dehydrogenase family.</text>
</comment>
<evidence type="ECO:0000256" key="10">
    <source>
        <dbReference type="ARBA" id="ARBA00049243"/>
    </source>
</evidence>
<evidence type="ECO:0000256" key="3">
    <source>
        <dbReference type="ARBA" id="ARBA00013190"/>
    </source>
</evidence>
<dbReference type="Pfam" id="PF00107">
    <property type="entry name" value="ADH_zinc_N"/>
    <property type="match status" value="1"/>
</dbReference>
<comment type="catalytic activity">
    <reaction evidence="9">
        <text>a secondary alcohol + NAD(+) = a ketone + NADH + H(+)</text>
        <dbReference type="Rhea" id="RHEA:10740"/>
        <dbReference type="ChEBI" id="CHEBI:15378"/>
        <dbReference type="ChEBI" id="CHEBI:17087"/>
        <dbReference type="ChEBI" id="CHEBI:35681"/>
        <dbReference type="ChEBI" id="CHEBI:57540"/>
        <dbReference type="ChEBI" id="CHEBI:57945"/>
        <dbReference type="EC" id="1.1.1.1"/>
    </reaction>
</comment>
<feature type="domain" description="Alcohol dehydrogenase-like C-terminal" evidence="11">
    <location>
        <begin position="44"/>
        <end position="161"/>
    </location>
</feature>
<keyword evidence="7" id="KW-0560">Oxidoreductase</keyword>
<dbReference type="GO" id="GO:0004022">
    <property type="term" value="F:alcohol dehydrogenase (NAD+) activity"/>
    <property type="evidence" value="ECO:0007669"/>
    <property type="project" value="UniProtKB-EC"/>
</dbReference>
<evidence type="ECO:0000259" key="11">
    <source>
        <dbReference type="Pfam" id="PF00107"/>
    </source>
</evidence>
<dbReference type="InterPro" id="IPR036291">
    <property type="entry name" value="NAD(P)-bd_dom_sf"/>
</dbReference>
<evidence type="ECO:0000313" key="12">
    <source>
        <dbReference type="EMBL" id="TQL90762.1"/>
    </source>
</evidence>
<evidence type="ECO:0000256" key="7">
    <source>
        <dbReference type="ARBA" id="ARBA00023002"/>
    </source>
</evidence>
<dbReference type="Gene3D" id="3.90.180.10">
    <property type="entry name" value="Medium-chain alcohol dehydrogenases, catalytic domain"/>
    <property type="match status" value="1"/>
</dbReference>
<evidence type="ECO:0000256" key="9">
    <source>
        <dbReference type="ARBA" id="ARBA00049164"/>
    </source>
</evidence>
<evidence type="ECO:0000256" key="6">
    <source>
        <dbReference type="ARBA" id="ARBA00022833"/>
    </source>
</evidence>
<evidence type="ECO:0000256" key="5">
    <source>
        <dbReference type="ARBA" id="ARBA00022723"/>
    </source>
</evidence>
<dbReference type="PANTHER" id="PTHR42940:SF7">
    <property type="entry name" value="ALCOHOL DEHYDROGENASE-LIKE N-TERMINAL DOMAIN-CONTAINING PROTEIN"/>
    <property type="match status" value="1"/>
</dbReference>
<dbReference type="RefSeq" id="WP_221640669.1">
    <property type="nucleotide sequence ID" value="NZ_VFOZ01000002.1"/>
</dbReference>
<evidence type="ECO:0000256" key="4">
    <source>
        <dbReference type="ARBA" id="ARBA00016352"/>
    </source>
</evidence>
<reference evidence="12 13" key="1">
    <citation type="submission" date="2019-06" db="EMBL/GenBank/DDBJ databases">
        <title>Sequencing the genomes of 1000 actinobacteria strains.</title>
        <authorList>
            <person name="Klenk H.-P."/>
        </authorList>
    </citation>
    <scope>NUCLEOTIDE SEQUENCE [LARGE SCALE GENOMIC DNA]</scope>
    <source>
        <strain evidence="12 13">DSM 102200</strain>
    </source>
</reference>